<evidence type="ECO:0000256" key="1">
    <source>
        <dbReference type="SAM" id="MobiDB-lite"/>
    </source>
</evidence>
<gene>
    <name evidence="2" type="ORF">CFP75_37090</name>
</gene>
<evidence type="ECO:0000313" key="2">
    <source>
        <dbReference type="EMBL" id="OXM43793.1"/>
    </source>
</evidence>
<accession>A0A229RAU9</accession>
<comment type="caution">
    <text evidence="2">The sequence shown here is derived from an EMBL/GenBank/DDBJ whole genome shotgun (WGS) entry which is preliminary data.</text>
</comment>
<feature type="compositionally biased region" description="Basic and acidic residues" evidence="1">
    <location>
        <begin position="53"/>
        <end position="70"/>
    </location>
</feature>
<reference evidence="2 3" key="1">
    <citation type="submission" date="2017-07" db="EMBL/GenBank/DDBJ databases">
        <title>Amycolatopsis alba DSM 44262 Genome sequencing and assembly.</title>
        <authorList>
            <person name="Kaur N."/>
            <person name="Mayilraj S."/>
        </authorList>
    </citation>
    <scope>NUCLEOTIDE SEQUENCE [LARGE SCALE GENOMIC DNA]</scope>
    <source>
        <strain evidence="2 3">DSM 44262</strain>
    </source>
</reference>
<sequence>MATVEQLSWSREQAAETASSIAGLVFEFDEGVSADGSESLPESDCAVGPHPRFVADIDHSGGRSRTERGELGARVPRVVIEDVRKLTGLQ</sequence>
<feature type="region of interest" description="Disordered" evidence="1">
    <location>
        <begin position="33"/>
        <end position="70"/>
    </location>
</feature>
<dbReference type="Proteomes" id="UP000215563">
    <property type="component" value="Unassembled WGS sequence"/>
</dbReference>
<evidence type="ECO:0000313" key="3">
    <source>
        <dbReference type="Proteomes" id="UP000215563"/>
    </source>
</evidence>
<name>A0A229RAU9_AMYAL</name>
<protein>
    <submittedName>
        <fullName evidence="2">Uncharacterized protein</fullName>
    </submittedName>
</protein>
<dbReference type="AlphaFoldDB" id="A0A229RAU9"/>
<keyword evidence="3" id="KW-1185">Reference proteome</keyword>
<dbReference type="RefSeq" id="WP_020637859.1">
    <property type="nucleotide sequence ID" value="NZ_KB913032.1"/>
</dbReference>
<dbReference type="EMBL" id="NMQU01000140">
    <property type="protein sequence ID" value="OXM43793.1"/>
    <property type="molecule type" value="Genomic_DNA"/>
</dbReference>
<proteinExistence type="predicted"/>
<organism evidence="2 3">
    <name type="scientific">Amycolatopsis alba DSM 44262</name>
    <dbReference type="NCBI Taxonomy" id="1125972"/>
    <lineage>
        <taxon>Bacteria</taxon>
        <taxon>Bacillati</taxon>
        <taxon>Actinomycetota</taxon>
        <taxon>Actinomycetes</taxon>
        <taxon>Pseudonocardiales</taxon>
        <taxon>Pseudonocardiaceae</taxon>
        <taxon>Amycolatopsis</taxon>
    </lineage>
</organism>